<proteinExistence type="predicted"/>
<sequence>MEYATPDYCFRIPNVSPITKLLSSKLMQMNNDDIDRINKEENTKEKTFEELRRTRINKEGNNNNNLVCYIEQVWVQVELETNSVVLTDVTYPDLSNYFCSSEFGVFKMNLKYISWYGKKNLSINDKYDEAIRILYSEIDCYSYGFINNNENNENDVKNQYAYIIIYLKQEVFKFYPFKIHELQLLLTALYSLTGIIPVRQEQQVKAILMKKIENVRREVLLYLIKQESPWITTSDELNKVLSNLTHEKKPQRILEIERVFHSCRLESEVTKETIYFIRKRWHETFSERVRVKILIILDRLIDRTVLTQSDPNFSMILKWLEYLEENSHPIKNFEVLNLIEMLIKRAKMIRIKTLTPISINSLTTSFDNYDDFIANLLYTEKIKEI</sequence>
<gene>
    <name evidence="1" type="ORF">BCR36DRAFT_350030</name>
</gene>
<reference evidence="1 2" key="2">
    <citation type="submission" date="2016-08" db="EMBL/GenBank/DDBJ databases">
        <title>Pervasive Adenine N6-methylation of Active Genes in Fungi.</title>
        <authorList>
            <consortium name="DOE Joint Genome Institute"/>
            <person name="Mondo S.J."/>
            <person name="Dannebaum R.O."/>
            <person name="Kuo R.C."/>
            <person name="Labutti K."/>
            <person name="Haridas S."/>
            <person name="Kuo A."/>
            <person name="Salamov A."/>
            <person name="Ahrendt S.R."/>
            <person name="Lipzen A."/>
            <person name="Sullivan W."/>
            <person name="Andreopoulos W.B."/>
            <person name="Clum A."/>
            <person name="Lindquist E."/>
            <person name="Daum C."/>
            <person name="Ramamoorthy G.K."/>
            <person name="Gryganskyi A."/>
            <person name="Culley D."/>
            <person name="Magnuson J.K."/>
            <person name="James T.Y."/>
            <person name="O'Malley M.A."/>
            <person name="Stajich J.E."/>
            <person name="Spatafora J.W."/>
            <person name="Visel A."/>
            <person name="Grigoriev I.V."/>
        </authorList>
    </citation>
    <scope>NUCLEOTIDE SEQUENCE [LARGE SCALE GENOMIC DNA]</scope>
    <source>
        <strain evidence="2">finn</strain>
    </source>
</reference>
<dbReference type="OrthoDB" id="2155169at2759"/>
<dbReference type="EMBL" id="MCFH01000015">
    <property type="protein sequence ID" value="ORX52569.1"/>
    <property type="molecule type" value="Genomic_DNA"/>
</dbReference>
<reference evidence="1 2" key="1">
    <citation type="submission" date="2016-08" db="EMBL/GenBank/DDBJ databases">
        <title>Genomes of anaerobic fungi encode conserved fungal cellulosomes for biomass hydrolysis.</title>
        <authorList>
            <consortium name="DOE Joint Genome Institute"/>
            <person name="Haitjema C.H."/>
            <person name="Gilmore S.P."/>
            <person name="Henske J.K."/>
            <person name="Solomon K.V."/>
            <person name="De Groot R."/>
            <person name="Kuo A."/>
            <person name="Mondo S.J."/>
            <person name="Salamov A.A."/>
            <person name="Labutti K."/>
            <person name="Zhao Z."/>
            <person name="Chiniquy J."/>
            <person name="Barry K."/>
            <person name="Brewer H.M."/>
            <person name="Purvine S.O."/>
            <person name="Wright A.T."/>
            <person name="Boxma B."/>
            <person name="Van Alen T."/>
            <person name="Hackstein J.H."/>
            <person name="Baker S.E."/>
            <person name="Grigoriev I.V."/>
            <person name="O'Malley M.A."/>
        </authorList>
    </citation>
    <scope>NUCLEOTIDE SEQUENCE [LARGE SCALE GENOMIC DNA]</scope>
    <source>
        <strain evidence="2">finn</strain>
    </source>
</reference>
<accession>A0A1Y1VE76</accession>
<evidence type="ECO:0000313" key="1">
    <source>
        <dbReference type="EMBL" id="ORX52569.1"/>
    </source>
</evidence>
<protein>
    <submittedName>
        <fullName evidence="1">Uncharacterized protein</fullName>
    </submittedName>
</protein>
<evidence type="ECO:0000313" key="2">
    <source>
        <dbReference type="Proteomes" id="UP000193719"/>
    </source>
</evidence>
<dbReference type="AlphaFoldDB" id="A0A1Y1VE76"/>
<name>A0A1Y1VE76_9FUNG</name>
<organism evidence="1 2">
    <name type="scientific">Piromyces finnis</name>
    <dbReference type="NCBI Taxonomy" id="1754191"/>
    <lineage>
        <taxon>Eukaryota</taxon>
        <taxon>Fungi</taxon>
        <taxon>Fungi incertae sedis</taxon>
        <taxon>Chytridiomycota</taxon>
        <taxon>Chytridiomycota incertae sedis</taxon>
        <taxon>Neocallimastigomycetes</taxon>
        <taxon>Neocallimastigales</taxon>
        <taxon>Neocallimastigaceae</taxon>
        <taxon>Piromyces</taxon>
    </lineage>
</organism>
<keyword evidence="2" id="KW-1185">Reference proteome</keyword>
<dbReference type="Proteomes" id="UP000193719">
    <property type="component" value="Unassembled WGS sequence"/>
</dbReference>
<comment type="caution">
    <text evidence="1">The sequence shown here is derived from an EMBL/GenBank/DDBJ whole genome shotgun (WGS) entry which is preliminary data.</text>
</comment>